<evidence type="ECO:0000313" key="2">
    <source>
        <dbReference type="EMBL" id="QRF65541.1"/>
    </source>
</evidence>
<dbReference type="SMART" id="SM00953">
    <property type="entry name" value="RES"/>
    <property type="match status" value="1"/>
</dbReference>
<accession>A0ABX7F4T0</accession>
<evidence type="ECO:0000313" key="3">
    <source>
        <dbReference type="Proteomes" id="UP000596387"/>
    </source>
</evidence>
<feature type="domain" description="RES" evidence="1">
    <location>
        <begin position="27"/>
        <end position="155"/>
    </location>
</feature>
<dbReference type="InterPro" id="IPR014914">
    <property type="entry name" value="RES_dom"/>
</dbReference>
<name>A0ABX7F4T0_9RHOB</name>
<dbReference type="EMBL" id="CP047166">
    <property type="protein sequence ID" value="QRF65541.1"/>
    <property type="molecule type" value="Genomic_DNA"/>
</dbReference>
<dbReference type="Proteomes" id="UP000596387">
    <property type="component" value="Chromosome"/>
</dbReference>
<keyword evidence="3" id="KW-1185">Reference proteome</keyword>
<dbReference type="Pfam" id="PF08808">
    <property type="entry name" value="RES"/>
    <property type="match status" value="1"/>
</dbReference>
<gene>
    <name evidence="2" type="ORF">GQA70_03930</name>
</gene>
<organism evidence="2 3">
    <name type="scientific">Ponticoccus alexandrii</name>
    <dbReference type="NCBI Taxonomy" id="1943633"/>
    <lineage>
        <taxon>Bacteria</taxon>
        <taxon>Pseudomonadati</taxon>
        <taxon>Pseudomonadota</taxon>
        <taxon>Alphaproteobacteria</taxon>
        <taxon>Rhodobacterales</taxon>
        <taxon>Roseobacteraceae</taxon>
        <taxon>Ponticoccus</taxon>
    </lineage>
</organism>
<proteinExistence type="predicted"/>
<sequence>MTPLPPPLGSGEFRFWRLDQDRHAATWDSGEGAYRVGGRWNSKGVRAVYASVDPSTAIIEVAVHKTFKVLDTTAHTLTSAQIKDPSVIHVVHPDDVPNPNWLVPGSHGPGQQGFGDQLLRDHLFALLPSTVSRHSWNLIFDADRARGLFEDVQQERFALDPRLHGKS</sequence>
<dbReference type="RefSeq" id="WP_082055892.1">
    <property type="nucleotide sequence ID" value="NZ_CP047166.1"/>
</dbReference>
<reference evidence="2 3" key="1">
    <citation type="submission" date="2019-12" db="EMBL/GenBank/DDBJ databases">
        <title>Complete Genome Sequence of a Quorum-Sensing Bacterium,Rhodobacteraceae bacterium C31, Isolated from a marine microalgae symbiotic bacteria.</title>
        <authorList>
            <person name="Zhang Y."/>
        </authorList>
    </citation>
    <scope>NUCLEOTIDE SEQUENCE [LARGE SCALE GENOMIC DNA]</scope>
    <source>
        <strain evidence="2 3">C31</strain>
    </source>
</reference>
<evidence type="ECO:0000259" key="1">
    <source>
        <dbReference type="SMART" id="SM00953"/>
    </source>
</evidence>
<protein>
    <submittedName>
        <fullName evidence="2">RES domain-containing protein</fullName>
    </submittedName>
</protein>